<dbReference type="PROSITE" id="PS50950">
    <property type="entry name" value="ZF_THAP"/>
    <property type="match status" value="1"/>
</dbReference>
<evidence type="ECO:0000313" key="7">
    <source>
        <dbReference type="EMBL" id="KAK8784922.1"/>
    </source>
</evidence>
<dbReference type="Pfam" id="PF05485">
    <property type="entry name" value="THAP"/>
    <property type="match status" value="1"/>
</dbReference>
<dbReference type="GO" id="GO:0008270">
    <property type="term" value="F:zinc ion binding"/>
    <property type="evidence" value="ECO:0007669"/>
    <property type="project" value="UniProtKB-KW"/>
</dbReference>
<keyword evidence="1" id="KW-0479">Metal-binding</keyword>
<proteinExistence type="predicted"/>
<reference evidence="7 8" key="1">
    <citation type="journal article" date="2023" name="Arcadia Sci">
        <title>De novo assembly of a long-read Amblyomma americanum tick genome.</title>
        <authorList>
            <person name="Chou S."/>
            <person name="Poskanzer K.E."/>
            <person name="Rollins M."/>
            <person name="Thuy-Boun P.S."/>
        </authorList>
    </citation>
    <scope>NUCLEOTIDE SEQUENCE [LARGE SCALE GENOMIC DNA]</scope>
    <source>
        <strain evidence="7">F_SG_1</strain>
        <tissue evidence="7">Salivary glands</tissue>
    </source>
</reference>
<dbReference type="GO" id="GO:0003677">
    <property type="term" value="F:DNA binding"/>
    <property type="evidence" value="ECO:0007669"/>
    <property type="project" value="UniProtKB-UniRule"/>
</dbReference>
<keyword evidence="4 5" id="KW-0238">DNA-binding</keyword>
<dbReference type="InterPro" id="IPR038441">
    <property type="entry name" value="THAP_Znf_sf"/>
</dbReference>
<dbReference type="Gene3D" id="6.20.210.20">
    <property type="entry name" value="THAP domain"/>
    <property type="match status" value="1"/>
</dbReference>
<evidence type="ECO:0000256" key="5">
    <source>
        <dbReference type="PROSITE-ProRule" id="PRU00309"/>
    </source>
</evidence>
<evidence type="ECO:0000259" key="6">
    <source>
        <dbReference type="PROSITE" id="PS50950"/>
    </source>
</evidence>
<keyword evidence="2 5" id="KW-0863">Zinc-finger</keyword>
<name>A0AAQ4FE39_AMBAM</name>
<evidence type="ECO:0000256" key="4">
    <source>
        <dbReference type="ARBA" id="ARBA00023125"/>
    </source>
</evidence>
<feature type="domain" description="THAP-type" evidence="6">
    <location>
        <begin position="34"/>
        <end position="116"/>
    </location>
</feature>
<gene>
    <name evidence="7" type="ORF">V5799_008717</name>
</gene>
<keyword evidence="3" id="KW-0862">Zinc</keyword>
<dbReference type="AlphaFoldDB" id="A0AAQ4FE39"/>
<protein>
    <recommendedName>
        <fullName evidence="6">THAP-type domain-containing protein</fullName>
    </recommendedName>
</protein>
<dbReference type="InterPro" id="IPR006612">
    <property type="entry name" value="THAP_Znf"/>
</dbReference>
<comment type="caution">
    <text evidence="7">The sequence shown here is derived from an EMBL/GenBank/DDBJ whole genome shotgun (WGS) entry which is preliminary data.</text>
</comment>
<dbReference type="SUPFAM" id="SSF57716">
    <property type="entry name" value="Glucocorticoid receptor-like (DNA-binding domain)"/>
    <property type="match status" value="1"/>
</dbReference>
<dbReference type="Proteomes" id="UP001321473">
    <property type="component" value="Unassembled WGS sequence"/>
</dbReference>
<dbReference type="SMART" id="SM00980">
    <property type="entry name" value="THAP"/>
    <property type="match status" value="1"/>
</dbReference>
<dbReference type="EMBL" id="JARKHS020004103">
    <property type="protein sequence ID" value="KAK8784922.1"/>
    <property type="molecule type" value="Genomic_DNA"/>
</dbReference>
<organism evidence="7 8">
    <name type="scientific">Amblyomma americanum</name>
    <name type="common">Lone star tick</name>
    <dbReference type="NCBI Taxonomy" id="6943"/>
    <lineage>
        <taxon>Eukaryota</taxon>
        <taxon>Metazoa</taxon>
        <taxon>Ecdysozoa</taxon>
        <taxon>Arthropoda</taxon>
        <taxon>Chelicerata</taxon>
        <taxon>Arachnida</taxon>
        <taxon>Acari</taxon>
        <taxon>Parasitiformes</taxon>
        <taxon>Ixodida</taxon>
        <taxon>Ixodoidea</taxon>
        <taxon>Ixodidae</taxon>
        <taxon>Amblyomminae</taxon>
        <taxon>Amblyomma</taxon>
    </lineage>
</organism>
<keyword evidence="8" id="KW-1185">Reference proteome</keyword>
<sequence length="119" mass="13842">MLSQTPPTINVDGVYTEWNEDTDIIEPARTLDDRSYYCCVEGCVSGTTSDKDGLWLFAMPEKEQLMSAWDERLPIDYERNRPLSPRICFRHFDKSNFVRRQQRLLGLKQDALPVKVEPS</sequence>
<evidence type="ECO:0000256" key="1">
    <source>
        <dbReference type="ARBA" id="ARBA00022723"/>
    </source>
</evidence>
<evidence type="ECO:0000313" key="8">
    <source>
        <dbReference type="Proteomes" id="UP001321473"/>
    </source>
</evidence>
<accession>A0AAQ4FE39</accession>
<evidence type="ECO:0000256" key="2">
    <source>
        <dbReference type="ARBA" id="ARBA00022771"/>
    </source>
</evidence>
<evidence type="ECO:0000256" key="3">
    <source>
        <dbReference type="ARBA" id="ARBA00022833"/>
    </source>
</evidence>